<proteinExistence type="inferred from homology"/>
<dbReference type="InterPro" id="IPR037185">
    <property type="entry name" value="EmrE-like"/>
</dbReference>
<dbReference type="RefSeq" id="XP_014626903.1">
    <property type="nucleotide sequence ID" value="XM_014771417.3"/>
</dbReference>
<dbReference type="OrthoDB" id="1728340at2759"/>
<dbReference type="InterPro" id="IPR030184">
    <property type="entry name" value="WAT1-related"/>
</dbReference>
<gene>
    <name evidence="9" type="primary">LOC100794437</name>
    <name evidence="8" type="ORF">GLYMA_19G011300</name>
</gene>
<evidence type="ECO:0000256" key="2">
    <source>
        <dbReference type="ARBA" id="ARBA00007635"/>
    </source>
</evidence>
<keyword evidence="4 6" id="KW-1133">Transmembrane helix</keyword>
<dbReference type="GO" id="GO:0005886">
    <property type="term" value="C:plasma membrane"/>
    <property type="evidence" value="ECO:0000318"/>
    <property type="project" value="GO_Central"/>
</dbReference>
<feature type="transmembrane region" description="Helical" evidence="6">
    <location>
        <begin position="219"/>
        <end position="241"/>
    </location>
</feature>
<dbReference type="GeneID" id="100794437"/>
<feature type="transmembrane region" description="Helical" evidence="6">
    <location>
        <begin position="187"/>
        <end position="207"/>
    </location>
</feature>
<feature type="transmembrane region" description="Helical" evidence="6">
    <location>
        <begin position="108"/>
        <end position="126"/>
    </location>
</feature>
<dbReference type="GO" id="GO:0022857">
    <property type="term" value="F:transmembrane transporter activity"/>
    <property type="evidence" value="ECO:0007669"/>
    <property type="project" value="InterPro"/>
</dbReference>
<dbReference type="OMA" id="AHIMNEY"/>
<evidence type="ECO:0000256" key="3">
    <source>
        <dbReference type="ARBA" id="ARBA00022692"/>
    </source>
</evidence>
<reference evidence="8 9" key="1">
    <citation type="journal article" date="2010" name="Nature">
        <title>Genome sequence of the palaeopolyploid soybean.</title>
        <authorList>
            <person name="Schmutz J."/>
            <person name="Cannon S.B."/>
            <person name="Schlueter J."/>
            <person name="Ma J."/>
            <person name="Mitros T."/>
            <person name="Nelson W."/>
            <person name="Hyten D.L."/>
            <person name="Song Q."/>
            <person name="Thelen J.J."/>
            <person name="Cheng J."/>
            <person name="Xu D."/>
            <person name="Hellsten U."/>
            <person name="May G.D."/>
            <person name="Yu Y."/>
            <person name="Sakurai T."/>
            <person name="Umezawa T."/>
            <person name="Bhattacharyya M.K."/>
            <person name="Sandhu D."/>
            <person name="Valliyodan B."/>
            <person name="Lindquist E."/>
            <person name="Peto M."/>
            <person name="Grant D."/>
            <person name="Shu S."/>
            <person name="Goodstein D."/>
            <person name="Barry K."/>
            <person name="Futrell-Griggs M."/>
            <person name="Abernathy B."/>
            <person name="Du J."/>
            <person name="Tian Z."/>
            <person name="Zhu L."/>
            <person name="Gill N."/>
            <person name="Joshi T."/>
            <person name="Libault M."/>
            <person name="Sethuraman A."/>
            <person name="Zhang X.-C."/>
            <person name="Shinozaki K."/>
            <person name="Nguyen H.T."/>
            <person name="Wing R.A."/>
            <person name="Cregan P."/>
            <person name="Specht J."/>
            <person name="Grimwood J."/>
            <person name="Rokhsar D."/>
            <person name="Stacey G."/>
            <person name="Shoemaker R.C."/>
            <person name="Jackson S.A."/>
        </authorList>
    </citation>
    <scope>NUCLEOTIDE SEQUENCE [LARGE SCALE GENOMIC DNA]</scope>
    <source>
        <strain evidence="9">cv. Williams 82</strain>
        <tissue evidence="8">Callus</tissue>
    </source>
</reference>
<feature type="transmembrane region" description="Helical" evidence="6">
    <location>
        <begin position="43"/>
        <end position="62"/>
    </location>
</feature>
<feature type="transmembrane region" description="Helical" evidence="6">
    <location>
        <begin position="74"/>
        <end position="96"/>
    </location>
</feature>
<accession>I1N5U9</accession>
<keyword evidence="5 6" id="KW-0472">Membrane</keyword>
<keyword evidence="3 6" id="KW-0812">Transmembrane</keyword>
<evidence type="ECO:0000313" key="9">
    <source>
        <dbReference type="EnsemblPlants" id="KRG93356"/>
    </source>
</evidence>
<feature type="transmembrane region" description="Helical" evidence="6">
    <location>
        <begin position="261"/>
        <end position="294"/>
    </location>
</feature>
<dbReference type="ExpressionAtlas" id="I1N5U9">
    <property type="expression patterns" value="baseline and differential"/>
</dbReference>
<dbReference type="EnsemblPlants" id="KRG93356">
    <property type="protein sequence ID" value="KRG93356"/>
    <property type="gene ID" value="GLYMA_19G011300"/>
</dbReference>
<evidence type="ECO:0000313" key="8">
    <source>
        <dbReference type="EMBL" id="KRG93356.1"/>
    </source>
</evidence>
<name>I1N5U9_SOYBN</name>
<dbReference type="PANTHER" id="PTHR31218">
    <property type="entry name" value="WAT1-RELATED PROTEIN"/>
    <property type="match status" value="1"/>
</dbReference>
<comment type="similarity">
    <text evidence="2 6">Belongs to the drug/metabolite transporter (DMT) superfamily. Plant drug/metabolite exporter (P-DME) (TC 2.A.7.4) family.</text>
</comment>
<dbReference type="SUPFAM" id="SSF103481">
    <property type="entry name" value="Multidrug resistance efflux transporter EmrE"/>
    <property type="match status" value="2"/>
</dbReference>
<dbReference type="Gramene" id="KRG93356">
    <property type="protein sequence ID" value="KRG93356"/>
    <property type="gene ID" value="GLYMA_19G011300"/>
</dbReference>
<dbReference type="eggNOG" id="ENOG502QRQK">
    <property type="taxonomic scope" value="Eukaryota"/>
</dbReference>
<evidence type="ECO:0000256" key="1">
    <source>
        <dbReference type="ARBA" id="ARBA00004141"/>
    </source>
</evidence>
<evidence type="ECO:0000259" key="7">
    <source>
        <dbReference type="Pfam" id="PF00892"/>
    </source>
</evidence>
<dbReference type="EMBL" id="CM000852">
    <property type="protein sequence ID" value="KRG93356.1"/>
    <property type="molecule type" value="Genomic_DNA"/>
</dbReference>
<dbReference type="KEGG" id="gmx:100794437"/>
<evidence type="ECO:0000313" key="10">
    <source>
        <dbReference type="Proteomes" id="UP000008827"/>
    </source>
</evidence>
<evidence type="ECO:0000256" key="4">
    <source>
        <dbReference type="ARBA" id="ARBA00022989"/>
    </source>
</evidence>
<protein>
    <recommendedName>
        <fullName evidence="6">WAT1-related protein</fullName>
    </recommendedName>
</protein>
<dbReference type="HOGENOM" id="CLU_025359_0_1_1"/>
<dbReference type="Proteomes" id="UP000008827">
    <property type="component" value="Chromosome 19"/>
</dbReference>
<comment type="subcellular location">
    <subcellularLocation>
        <location evidence="1 6">Membrane</location>
        <topology evidence="1 6">Multi-pass membrane protein</topology>
    </subcellularLocation>
</comment>
<dbReference type="AlphaFoldDB" id="I1N5U9"/>
<dbReference type="Pfam" id="PF00892">
    <property type="entry name" value="EamA"/>
    <property type="match status" value="1"/>
</dbReference>
<reference evidence="9" key="2">
    <citation type="submission" date="2018-02" db="UniProtKB">
        <authorList>
            <consortium name="EnsemblPlants"/>
        </authorList>
    </citation>
    <scope>IDENTIFICATION</scope>
    <source>
        <strain evidence="9">Williams 82</strain>
    </source>
</reference>
<dbReference type="PaxDb" id="3847-GLYMA19G01430.1"/>
<organism evidence="9">
    <name type="scientific">Glycine max</name>
    <name type="common">Soybean</name>
    <name type="synonym">Glycine hispida</name>
    <dbReference type="NCBI Taxonomy" id="3847"/>
    <lineage>
        <taxon>Eukaryota</taxon>
        <taxon>Viridiplantae</taxon>
        <taxon>Streptophyta</taxon>
        <taxon>Embryophyta</taxon>
        <taxon>Tracheophyta</taxon>
        <taxon>Spermatophyta</taxon>
        <taxon>Magnoliopsida</taxon>
        <taxon>eudicotyledons</taxon>
        <taxon>Gunneridae</taxon>
        <taxon>Pentapetalae</taxon>
        <taxon>rosids</taxon>
        <taxon>fabids</taxon>
        <taxon>Fabales</taxon>
        <taxon>Fabaceae</taxon>
        <taxon>Papilionoideae</taxon>
        <taxon>50 kb inversion clade</taxon>
        <taxon>NPAAA clade</taxon>
        <taxon>indigoferoid/millettioid clade</taxon>
        <taxon>Phaseoleae</taxon>
        <taxon>Glycine</taxon>
        <taxon>Glycine subgen. Soja</taxon>
    </lineage>
</organism>
<keyword evidence="10" id="KW-1185">Reference proteome</keyword>
<feature type="domain" description="EamA" evidence="7">
    <location>
        <begin position="25"/>
        <end position="154"/>
    </location>
</feature>
<dbReference type="InterPro" id="IPR000620">
    <property type="entry name" value="EamA_dom"/>
</dbReference>
<feature type="transmembrane region" description="Helical" evidence="6">
    <location>
        <begin position="138"/>
        <end position="156"/>
    </location>
</feature>
<sequence>MARRWSFYMDMLPVLVIIGNQLSLVALVTLFKEATLQGMNNHVFVAYTSAVAATLLFPITFFRRRSRVVPPLSFSIASKIMFIGMIGTSSQIMYYVGVSYSSPTLASSIANLGPAFTFILAIIFRMEKIAAKSRSSQAKVVGSIISITGAFVLTLYKGHSIIKAHSHDLSIPLQHPFSFLKSGDADWVIAGILLTAECLIGSLCYIVQADVLKVFPDEVTIVLFYNVTSTVMSTLVALFAVPNANAWKGPVYLASFSPLQIVFSIAMGVIFLGDSLHVGSIVGAAIVSFGFYAVLWGKATEEIEEEVDYPESPATENVPLLQSYGTENL</sequence>
<feature type="transmembrane region" description="Helical" evidence="6">
    <location>
        <begin position="12"/>
        <end position="31"/>
    </location>
</feature>
<evidence type="ECO:0000256" key="5">
    <source>
        <dbReference type="ARBA" id="ARBA00023136"/>
    </source>
</evidence>
<evidence type="ECO:0000256" key="6">
    <source>
        <dbReference type="RuleBase" id="RU363077"/>
    </source>
</evidence>
<reference evidence="8" key="3">
    <citation type="submission" date="2018-07" db="EMBL/GenBank/DDBJ databases">
        <title>WGS assembly of Glycine max.</title>
        <authorList>
            <person name="Schmutz J."/>
            <person name="Cannon S."/>
            <person name="Schlueter J."/>
            <person name="Ma J."/>
            <person name="Mitros T."/>
            <person name="Nelson W."/>
            <person name="Hyten D."/>
            <person name="Song Q."/>
            <person name="Thelen J."/>
            <person name="Cheng J."/>
            <person name="Xu D."/>
            <person name="Hellsten U."/>
            <person name="May G."/>
            <person name="Yu Y."/>
            <person name="Sakurai T."/>
            <person name="Umezawa T."/>
            <person name="Bhattacharyya M."/>
            <person name="Sandhu D."/>
            <person name="Valliyodan B."/>
            <person name="Lindquist E."/>
            <person name="Peto M."/>
            <person name="Grant D."/>
            <person name="Shu S."/>
            <person name="Goodstein D."/>
            <person name="Barry K."/>
            <person name="Futrell-Griggs M."/>
            <person name="Abernathy B."/>
            <person name="Du J."/>
            <person name="Tian Z."/>
            <person name="Zhu L."/>
            <person name="Gill N."/>
            <person name="Joshi T."/>
            <person name="Libault M."/>
            <person name="Sethuraman A."/>
            <person name="Zhang X."/>
            <person name="Shinozaki K."/>
            <person name="Nguyen H."/>
            <person name="Wing R."/>
            <person name="Cregan P."/>
            <person name="Specht J."/>
            <person name="Grimwood J."/>
            <person name="Rokhsar D."/>
            <person name="Stacey G."/>
            <person name="Shoemaker R."/>
            <person name="Jackson S."/>
        </authorList>
    </citation>
    <scope>NUCLEOTIDE SEQUENCE</scope>
    <source>
        <tissue evidence="8">Callus</tissue>
    </source>
</reference>